<accession>A0A7W5H891</accession>
<dbReference type="InterPro" id="IPR008930">
    <property type="entry name" value="Terpenoid_cyclase/PrenylTrfase"/>
</dbReference>
<evidence type="ECO:0000313" key="4">
    <source>
        <dbReference type="Proteomes" id="UP000536179"/>
    </source>
</evidence>
<keyword evidence="2" id="KW-0812">Transmembrane</keyword>
<organism evidence="3 4">
    <name type="scientific">Aporhodopirellula rubra</name>
    <dbReference type="NCBI Taxonomy" id="980271"/>
    <lineage>
        <taxon>Bacteria</taxon>
        <taxon>Pseudomonadati</taxon>
        <taxon>Planctomycetota</taxon>
        <taxon>Planctomycetia</taxon>
        <taxon>Pirellulales</taxon>
        <taxon>Pirellulaceae</taxon>
        <taxon>Aporhodopirellula</taxon>
    </lineage>
</organism>
<feature type="compositionally biased region" description="Basic and acidic residues" evidence="1">
    <location>
        <begin position="22"/>
        <end position="36"/>
    </location>
</feature>
<name>A0A7W5H891_9BACT</name>
<evidence type="ECO:0000256" key="2">
    <source>
        <dbReference type="SAM" id="Phobius"/>
    </source>
</evidence>
<dbReference type="AlphaFoldDB" id="A0A7W5H891"/>
<feature type="compositionally biased region" description="Pro residues" evidence="1">
    <location>
        <begin position="1"/>
        <end position="17"/>
    </location>
</feature>
<keyword evidence="2" id="KW-0472">Membrane</keyword>
<keyword evidence="2" id="KW-1133">Transmembrane helix</keyword>
<feature type="region of interest" description="Disordered" evidence="1">
    <location>
        <begin position="1"/>
        <end position="46"/>
    </location>
</feature>
<comment type="caution">
    <text evidence="3">The sequence shown here is derived from an EMBL/GenBank/DDBJ whole genome shotgun (WGS) entry which is preliminary data.</text>
</comment>
<dbReference type="RefSeq" id="WP_184309758.1">
    <property type="nucleotide sequence ID" value="NZ_JACHXU010000037.1"/>
</dbReference>
<dbReference type="Proteomes" id="UP000536179">
    <property type="component" value="Unassembled WGS sequence"/>
</dbReference>
<dbReference type="SUPFAM" id="SSF48239">
    <property type="entry name" value="Terpenoid cyclases/Protein prenyltransferases"/>
    <property type="match status" value="1"/>
</dbReference>
<feature type="compositionally biased region" description="Basic and acidic residues" evidence="1">
    <location>
        <begin position="101"/>
        <end position="118"/>
    </location>
</feature>
<dbReference type="CDD" id="cd00688">
    <property type="entry name" value="ISOPREN_C2_like"/>
    <property type="match status" value="1"/>
</dbReference>
<reference evidence="3 4" key="1">
    <citation type="submission" date="2020-08" db="EMBL/GenBank/DDBJ databases">
        <title>Genomic Encyclopedia of Type Strains, Phase III (KMG-III): the genomes of soil and plant-associated and newly described type strains.</title>
        <authorList>
            <person name="Whitman W."/>
        </authorList>
    </citation>
    <scope>NUCLEOTIDE SEQUENCE [LARGE SCALE GENOMIC DNA]</scope>
    <source>
        <strain evidence="3 4">CECT 8075</strain>
    </source>
</reference>
<keyword evidence="4" id="KW-1185">Reference proteome</keyword>
<sequence>MHATTPPPVAVPPPSPPRTQGRRAEELRAEELRAEESCTQVPGTAPETSVVVRTEASGVLAPPVARERVNAVPGRVAGGIVRPVKVPPVPVTRGPVVHPSTRTEVRSDREVHEPDERTESTWQQLSAFLIRGLAHVHSRIVNAPEWMVSLVFHVVVLLVLALITTSSGAVGRIVLTIEQGDDDVTTELAEFSLDPVEFDEVAEADTPVDTDLDAEIFEVETPVNLASLTPTLETFAPAANMPSTEKASEPQNMFAGRSGAMKQKLLKASGGTQATEDAVALGLEWLRRNQLKDGSWSLSGPYAHGARNENQVSATAMAMLAFMGAGSTHRGGQYRKVLWKAVRWLVKQQDRQGFMAARSGDHEKMYSQAQAMIALCELYAMTGDSWIRPYAQSACDFACAAQSPEGGWRYRPRFDSDTSVTGWFLVGLKSGEAAGLDVDRYVFPRVDGYLNSVQEKGASDYYTVGYSYRIGEAASPSMTAEALLCRQYLGWHRNMPGMRNGLASLKQNHPINPRERDVYYWYYATQALHHFGGPLWTQWNDTLKVELPASQDLVGVERGSWAPHGDAWGIYAGRLYTTCFSLYCLEVYYRHMPIYSPQEIAAGEELDEV</sequence>
<protein>
    <recommendedName>
        <fullName evidence="5">Squalene cyclase C-terminal domain-containing protein</fullName>
    </recommendedName>
</protein>
<evidence type="ECO:0008006" key="5">
    <source>
        <dbReference type="Google" id="ProtNLM"/>
    </source>
</evidence>
<dbReference type="Gene3D" id="1.50.10.20">
    <property type="match status" value="2"/>
</dbReference>
<dbReference type="EMBL" id="JACHXU010000037">
    <property type="protein sequence ID" value="MBB3210442.1"/>
    <property type="molecule type" value="Genomic_DNA"/>
</dbReference>
<proteinExistence type="predicted"/>
<evidence type="ECO:0000256" key="1">
    <source>
        <dbReference type="SAM" id="MobiDB-lite"/>
    </source>
</evidence>
<gene>
    <name evidence="3" type="ORF">FHS27_006289</name>
</gene>
<evidence type="ECO:0000313" key="3">
    <source>
        <dbReference type="EMBL" id="MBB3210442.1"/>
    </source>
</evidence>
<feature type="transmembrane region" description="Helical" evidence="2">
    <location>
        <begin position="146"/>
        <end position="163"/>
    </location>
</feature>
<feature type="region of interest" description="Disordered" evidence="1">
    <location>
        <begin position="91"/>
        <end position="118"/>
    </location>
</feature>